<feature type="region of interest" description="Disordered" evidence="2">
    <location>
        <begin position="103"/>
        <end position="137"/>
    </location>
</feature>
<feature type="compositionally biased region" description="Polar residues" evidence="2">
    <location>
        <begin position="1"/>
        <end position="12"/>
    </location>
</feature>
<evidence type="ECO:0000313" key="3">
    <source>
        <dbReference type="EMBL" id="ABM00059.1"/>
    </source>
</evidence>
<dbReference type="EMBL" id="CP000507">
    <property type="protein sequence ID" value="ABM00059.1"/>
    <property type="molecule type" value="Genomic_DNA"/>
</dbReference>
<feature type="region of interest" description="Disordered" evidence="2">
    <location>
        <begin position="502"/>
        <end position="594"/>
    </location>
</feature>
<dbReference type="KEGG" id="saz:Sama_1853"/>
<feature type="region of interest" description="Disordered" evidence="2">
    <location>
        <begin position="1"/>
        <end position="84"/>
    </location>
</feature>
<dbReference type="HOGENOM" id="CLU_459188_0_0_6"/>
<feature type="compositionally biased region" description="Low complexity" evidence="2">
    <location>
        <begin position="532"/>
        <end position="542"/>
    </location>
</feature>
<evidence type="ECO:0000256" key="2">
    <source>
        <dbReference type="SAM" id="MobiDB-lite"/>
    </source>
</evidence>
<proteinExistence type="predicted"/>
<dbReference type="AlphaFoldDB" id="A1S6Q2"/>
<feature type="coiled-coil region" evidence="1">
    <location>
        <begin position="317"/>
        <end position="344"/>
    </location>
</feature>
<gene>
    <name evidence="3" type="ordered locus">Sama_1853</name>
</gene>
<dbReference type="Pfam" id="PF12118">
    <property type="entry name" value="SprA-related"/>
    <property type="match status" value="1"/>
</dbReference>
<feature type="compositionally biased region" description="Low complexity" evidence="2">
    <location>
        <begin position="45"/>
        <end position="61"/>
    </location>
</feature>
<feature type="compositionally biased region" description="Polar residues" evidence="2">
    <location>
        <begin position="546"/>
        <end position="555"/>
    </location>
</feature>
<feature type="compositionally biased region" description="Low complexity" evidence="2">
    <location>
        <begin position="103"/>
        <end position="115"/>
    </location>
</feature>
<dbReference type="eggNOG" id="COG3064">
    <property type="taxonomic scope" value="Bacteria"/>
</dbReference>
<sequence>MSSPALSVNHAASNGVARPSFAGHPDTAETARNSFSSAPLVSEVSLKSPSNHASSHSVSFHSGGGVSTPAISHGAPSSGMTQTAASGGVASVSVGTNQILKSSPSSATLPSAPVATGTAGQVKHRASGSLQGGSAPTASAATPGFNLITGAQSIDALPGRTQFASAISAQGYSPVNQGSDARFSQVQNTGLTGAEFTSSDEHSVADIFISPNQSSVDGVTTSSAETGRVVSQGDGGGGSNAVFDTGTPVGVQFAREDASNSAVAAQEAEKAAKEAKQQKLAEALGGEREPFSEQKVARQQVEQDSNAQAMARENDIERREQVKIRQQEMEVRQLEARQAEVLAHERAHAAVGGQFARAPNFEYELGPDGKRYATGGEVSIDIASVQGNPQATINKMQQVYAAAMAPVNPSQADLRVAAEALRNIELAKDELASERLAAMPTQDEISPLLDAQNAIDEVPVFEPVTPSLGTNLDKSGALGKEQSDSGFVDALSARITAALAQTLEKDSEGNKTENQGNDDKGTETSLVAVDTGSDGSGSASDGYGQTLDNSRTTDISKLGPPRAILAYLDTNEKTQIENDKSQPNKAASSLLALA</sequence>
<dbReference type="Proteomes" id="UP000009175">
    <property type="component" value="Chromosome"/>
</dbReference>
<feature type="compositionally biased region" description="Polar residues" evidence="2">
    <location>
        <begin position="30"/>
        <end position="39"/>
    </location>
</feature>
<accession>A1S6Q2</accession>
<reference evidence="3 4" key="1">
    <citation type="submission" date="2006-12" db="EMBL/GenBank/DDBJ databases">
        <title>Complete sequence of Shewanella amazonensis SB2B.</title>
        <authorList>
            <consortium name="US DOE Joint Genome Institute"/>
            <person name="Copeland A."/>
            <person name="Lucas S."/>
            <person name="Lapidus A."/>
            <person name="Barry K."/>
            <person name="Detter J.C."/>
            <person name="Glavina del Rio T."/>
            <person name="Hammon N."/>
            <person name="Israni S."/>
            <person name="Dalin E."/>
            <person name="Tice H."/>
            <person name="Pitluck S."/>
            <person name="Munk A.C."/>
            <person name="Brettin T."/>
            <person name="Bruce D."/>
            <person name="Han C."/>
            <person name="Tapia R."/>
            <person name="Gilna P."/>
            <person name="Schmutz J."/>
            <person name="Larimer F."/>
            <person name="Land M."/>
            <person name="Hauser L."/>
            <person name="Kyrpides N."/>
            <person name="Mikhailova N."/>
            <person name="Fredrickson J."/>
            <person name="Richardson P."/>
        </authorList>
    </citation>
    <scope>NUCLEOTIDE SEQUENCE [LARGE SCALE GENOMIC DNA]</scope>
    <source>
        <strain evidence="4">ATCC BAA-1098 / SB2B</strain>
    </source>
</reference>
<keyword evidence="1" id="KW-0175">Coiled coil</keyword>
<keyword evidence="4" id="KW-1185">Reference proteome</keyword>
<evidence type="ECO:0008006" key="5">
    <source>
        <dbReference type="Google" id="ProtNLM"/>
    </source>
</evidence>
<organism evidence="3 4">
    <name type="scientific">Shewanella amazonensis (strain ATCC BAA-1098 / SB2B)</name>
    <dbReference type="NCBI Taxonomy" id="326297"/>
    <lineage>
        <taxon>Bacteria</taxon>
        <taxon>Pseudomonadati</taxon>
        <taxon>Pseudomonadota</taxon>
        <taxon>Gammaproteobacteria</taxon>
        <taxon>Alteromonadales</taxon>
        <taxon>Shewanellaceae</taxon>
        <taxon>Shewanella</taxon>
    </lineage>
</organism>
<feature type="compositionally biased region" description="Polar residues" evidence="2">
    <location>
        <begin position="128"/>
        <end position="137"/>
    </location>
</feature>
<dbReference type="InterPro" id="IPR021973">
    <property type="entry name" value="SprA-related"/>
</dbReference>
<name>A1S6Q2_SHEAM</name>
<protein>
    <recommendedName>
        <fullName evidence="5">SrpA-related protein</fullName>
    </recommendedName>
</protein>
<feature type="compositionally biased region" description="Basic and acidic residues" evidence="2">
    <location>
        <begin position="503"/>
        <end position="522"/>
    </location>
</feature>
<dbReference type="STRING" id="326297.Sama_1853"/>
<dbReference type="OrthoDB" id="9812722at2"/>
<feature type="compositionally biased region" description="Basic and acidic residues" evidence="2">
    <location>
        <begin position="570"/>
        <end position="582"/>
    </location>
</feature>
<evidence type="ECO:0000256" key="1">
    <source>
        <dbReference type="SAM" id="Coils"/>
    </source>
</evidence>
<feature type="region of interest" description="Disordered" evidence="2">
    <location>
        <begin position="274"/>
        <end position="294"/>
    </location>
</feature>
<evidence type="ECO:0000313" key="4">
    <source>
        <dbReference type="Proteomes" id="UP000009175"/>
    </source>
</evidence>